<reference evidence="1 2" key="1">
    <citation type="journal article" date="2007" name="Virology">
        <title>Sequence and annotation of the 369-kb NY-2A and the 345-kb AR158 viruses that infect Chlorella NC64A.</title>
        <authorList>
            <person name="Fitzgerald L.A."/>
            <person name="Graves M.V."/>
            <person name="Li X."/>
            <person name="Feldblyum T."/>
            <person name="Nierman W.C."/>
            <person name="Van Etten J.L."/>
        </authorList>
    </citation>
    <scope>NUCLEOTIDE SEQUENCE [LARGE SCALE GENOMIC DNA]</scope>
    <source>
        <strain evidence="1 2">NY-2A</strain>
    </source>
</reference>
<proteinExistence type="predicted"/>
<dbReference type="KEGG" id="vg:5659107"/>
<name>A7IXD2_PBCVN</name>
<dbReference type="GeneID" id="5659107"/>
<dbReference type="OrthoDB" id="38057at10239"/>
<gene>
    <name evidence="1" type="primary">b607R</name>
    <name evidence="1" type="ORF">NY2A_b607R</name>
</gene>
<dbReference type="RefSeq" id="YP_001497803.1">
    <property type="nucleotide sequence ID" value="NC_009898.1"/>
</dbReference>
<dbReference type="Proteomes" id="UP000202419">
    <property type="component" value="Segment"/>
</dbReference>
<dbReference type="EMBL" id="DQ491002">
    <property type="protein sequence ID" value="ABT15006.1"/>
    <property type="molecule type" value="Genomic_DNA"/>
</dbReference>
<evidence type="ECO:0000313" key="2">
    <source>
        <dbReference type="Proteomes" id="UP000202419"/>
    </source>
</evidence>
<organism evidence="1 2">
    <name type="scientific">Paramecium bursaria Chlorella virus NY2A</name>
    <name type="common">PBCV-NY2A</name>
    <dbReference type="NCBI Taxonomy" id="46021"/>
    <lineage>
        <taxon>Viruses</taxon>
        <taxon>Varidnaviria</taxon>
        <taxon>Bamfordvirae</taxon>
        <taxon>Nucleocytoviricota</taxon>
        <taxon>Megaviricetes</taxon>
        <taxon>Algavirales</taxon>
        <taxon>Phycodnaviridae</taxon>
        <taxon>Chlorovirus</taxon>
        <taxon>Chlorovirus americanus</taxon>
    </lineage>
</organism>
<sequence>MAFFSLATLPPDLITPMSSRDLTTPSVSSRTTDFRHFAIYCLASLTSIIAPKSYNTKVPSFLIPMLPA</sequence>
<keyword evidence="2" id="KW-1185">Reference proteome</keyword>
<protein>
    <submittedName>
        <fullName evidence="1">Uncharacterized protein b607R</fullName>
    </submittedName>
</protein>
<organismHost>
    <name type="scientific">Chlorella</name>
    <dbReference type="NCBI Taxonomy" id="3071"/>
</organismHost>
<evidence type="ECO:0000313" key="1">
    <source>
        <dbReference type="EMBL" id="ABT15006.1"/>
    </source>
</evidence>
<accession>A7IXD2</accession>